<feature type="compositionally biased region" description="Polar residues" evidence="1">
    <location>
        <begin position="66"/>
        <end position="85"/>
    </location>
</feature>
<dbReference type="Proteomes" id="UP000254082">
    <property type="component" value="Unassembled WGS sequence"/>
</dbReference>
<feature type="region of interest" description="Disordered" evidence="1">
    <location>
        <begin position="12"/>
        <end position="120"/>
    </location>
</feature>
<feature type="compositionally biased region" description="Basic and acidic residues" evidence="1">
    <location>
        <begin position="351"/>
        <end position="361"/>
    </location>
</feature>
<evidence type="ECO:0000313" key="3">
    <source>
        <dbReference type="EMBL" id="SUN35173.1"/>
    </source>
</evidence>
<name>A0A380JBD2_STRDO</name>
<feature type="compositionally biased region" description="Low complexity" evidence="1">
    <location>
        <begin position="92"/>
        <end position="110"/>
    </location>
</feature>
<evidence type="ECO:0000256" key="2">
    <source>
        <dbReference type="SAM" id="Phobius"/>
    </source>
</evidence>
<dbReference type="EMBL" id="UHFA01000002">
    <property type="protein sequence ID" value="SUN35173.1"/>
    <property type="molecule type" value="Genomic_DNA"/>
</dbReference>
<evidence type="ECO:0000313" key="4">
    <source>
        <dbReference type="Proteomes" id="UP000254082"/>
    </source>
</evidence>
<dbReference type="OrthoDB" id="2237480at2"/>
<reference evidence="3 4" key="1">
    <citation type="submission" date="2018-06" db="EMBL/GenBank/DDBJ databases">
        <authorList>
            <consortium name="Pathogen Informatics"/>
            <person name="Doyle S."/>
        </authorList>
    </citation>
    <scope>NUCLEOTIDE SEQUENCE [LARGE SCALE GENOMIC DNA]</scope>
    <source>
        <strain evidence="4">NCTC 11391</strain>
    </source>
</reference>
<keyword evidence="4" id="KW-1185">Reference proteome</keyword>
<protein>
    <submittedName>
        <fullName evidence="3">Uncharacterized protein</fullName>
    </submittedName>
</protein>
<gene>
    <name evidence="3" type="ORF">NCTC11391_00148</name>
</gene>
<feature type="region of interest" description="Disordered" evidence="1">
    <location>
        <begin position="351"/>
        <end position="378"/>
    </location>
</feature>
<evidence type="ECO:0000256" key="1">
    <source>
        <dbReference type="SAM" id="MobiDB-lite"/>
    </source>
</evidence>
<organism evidence="3 4">
    <name type="scientific">Streptococcus downei MFe28</name>
    <dbReference type="NCBI Taxonomy" id="764290"/>
    <lineage>
        <taxon>Bacteria</taxon>
        <taxon>Bacillati</taxon>
        <taxon>Bacillota</taxon>
        <taxon>Bacilli</taxon>
        <taxon>Lactobacillales</taxon>
        <taxon>Streptococcaceae</taxon>
        <taxon>Streptococcus</taxon>
    </lineage>
</organism>
<keyword evidence="2" id="KW-1133">Transmembrane helix</keyword>
<dbReference type="RefSeq" id="WP_002998659.1">
    <property type="nucleotide sequence ID" value="NZ_UHFA01000002.1"/>
</dbReference>
<sequence>MMNEKEWIEFFELTQGRQPSQEDYQKALAAGEFKPSPNPVNQAQVQEGPKPVAQEIAPSQAPRAPGSSSSQVQASVPGQAPTSAPGQVAAGNPVPSARPVAPSAPNAGVPNPAPASPSLQNQASLTGVVVPQAKKPSAFKKMGQAFKKKDGKKGLPLWLNIGIMVVIALAFLGFGFWGHHSQKQVVSKLADGDWELKESAYYKDGDWEPYFNNGKFKYDKDTRSDSENSQISFNYYLSNKDGNFVLYNYFEGGSQAVSFSSYEHPTRTLTVNKQKHTASHRTDDDYAYMYSPAKPEKSENLDSYKVRYFRDGDELTFVYYDGSEPYYKETYRSMSKSKAKNIRSKVQKNYKDLEDYAKDPYGDDSDDSKSGTNGFQVG</sequence>
<dbReference type="AlphaFoldDB" id="A0A380JBD2"/>
<feature type="transmembrane region" description="Helical" evidence="2">
    <location>
        <begin position="157"/>
        <end position="177"/>
    </location>
</feature>
<accession>A0A380JBD2</accession>
<keyword evidence="2" id="KW-0812">Transmembrane</keyword>
<proteinExistence type="predicted"/>
<keyword evidence="2" id="KW-0472">Membrane</keyword>